<dbReference type="Pfam" id="PF01578">
    <property type="entry name" value="Cytochrom_C_asm"/>
    <property type="match status" value="1"/>
</dbReference>
<reference evidence="3 4" key="1">
    <citation type="journal article" date="2009" name="Int. J. Syst. Evol. Microbiol.">
        <title>Paenibacillus contaminans sp. nov., isolated from a contaminated laboratory plate.</title>
        <authorList>
            <person name="Chou J.H."/>
            <person name="Lee J.H."/>
            <person name="Lin M.C."/>
            <person name="Chang P.S."/>
            <person name="Arun A.B."/>
            <person name="Young C.C."/>
            <person name="Chen W.M."/>
        </authorList>
    </citation>
    <scope>NUCLEOTIDE SEQUENCE [LARGE SCALE GENOMIC DNA]</scope>
    <source>
        <strain evidence="3 4">CKOBP-6</strain>
    </source>
</reference>
<dbReference type="Proteomes" id="UP000250369">
    <property type="component" value="Unassembled WGS sequence"/>
</dbReference>
<evidence type="ECO:0000313" key="3">
    <source>
        <dbReference type="EMBL" id="RAV22024.1"/>
    </source>
</evidence>
<dbReference type="GO" id="GO:0020037">
    <property type="term" value="F:heme binding"/>
    <property type="evidence" value="ECO:0007669"/>
    <property type="project" value="InterPro"/>
</dbReference>
<dbReference type="PANTHER" id="PTHR38034:SF1">
    <property type="entry name" value="INNER MEMBRANE PROTEIN YPJD"/>
    <property type="match status" value="1"/>
</dbReference>
<proteinExistence type="predicted"/>
<keyword evidence="1" id="KW-0812">Transmembrane</keyword>
<keyword evidence="4" id="KW-1185">Reference proteome</keyword>
<dbReference type="InterPro" id="IPR052372">
    <property type="entry name" value="YpjD/HemX"/>
</dbReference>
<dbReference type="RefSeq" id="WP_113030334.1">
    <property type="nucleotide sequence ID" value="NZ_QMFB01000003.1"/>
</dbReference>
<evidence type="ECO:0000256" key="1">
    <source>
        <dbReference type="SAM" id="Phobius"/>
    </source>
</evidence>
<feature type="transmembrane region" description="Helical" evidence="1">
    <location>
        <begin position="131"/>
        <end position="157"/>
    </location>
</feature>
<feature type="transmembrane region" description="Helical" evidence="1">
    <location>
        <begin position="69"/>
        <end position="86"/>
    </location>
</feature>
<dbReference type="OrthoDB" id="2417400at2"/>
<dbReference type="AlphaFoldDB" id="A0A329MQH2"/>
<keyword evidence="1" id="KW-1133">Transmembrane helix</keyword>
<accession>A0A329MQH2</accession>
<keyword evidence="1" id="KW-0472">Membrane</keyword>
<dbReference type="PANTHER" id="PTHR38034">
    <property type="entry name" value="INNER MEMBRANE PROTEIN YPJD"/>
    <property type="match status" value="1"/>
</dbReference>
<feature type="transmembrane region" description="Helical" evidence="1">
    <location>
        <begin position="6"/>
        <end position="24"/>
    </location>
</feature>
<sequence length="274" mass="31130">MVKQTWLFDAILYIYALGLLFYFSDFAKANRSAKRMGTGLLIFVWVLQSFYLASHIFEHELLSAYTKTETLLLFAWAVLTLSLIINRFLRVELFVFIINIGGFAAFAFNVFGNPEMVPSRPGWEIDDELLFVHISLAVAAYAAFAVAAVFSGMYLFLHRRLKGKQWSPAVKRLPSLEKINTYAFRASISGIPLLVAALALGIVWVLLQGDAVLLLDAKVINSLVVLAAYLYYYLMRQFFQPAGNRLALWNLYAFGIVLLNLILTNYMSSFHHWL</sequence>
<comment type="caution">
    <text evidence="3">The sequence shown here is derived from an EMBL/GenBank/DDBJ whole genome shotgun (WGS) entry which is preliminary data.</text>
</comment>
<feature type="transmembrane region" description="Helical" evidence="1">
    <location>
        <begin position="93"/>
        <end position="111"/>
    </location>
</feature>
<feature type="transmembrane region" description="Helical" evidence="1">
    <location>
        <begin position="182"/>
        <end position="207"/>
    </location>
</feature>
<dbReference type="InterPro" id="IPR002541">
    <property type="entry name" value="Cyt_c_assembly"/>
</dbReference>
<name>A0A329MQH2_9BACL</name>
<evidence type="ECO:0000259" key="2">
    <source>
        <dbReference type="Pfam" id="PF01578"/>
    </source>
</evidence>
<gene>
    <name evidence="3" type="ORF">DQG23_08285</name>
</gene>
<feature type="domain" description="Cytochrome c assembly protein" evidence="2">
    <location>
        <begin position="68"/>
        <end position="270"/>
    </location>
</feature>
<feature type="transmembrane region" description="Helical" evidence="1">
    <location>
        <begin position="36"/>
        <end position="57"/>
    </location>
</feature>
<organism evidence="3 4">
    <name type="scientific">Paenibacillus contaminans</name>
    <dbReference type="NCBI Taxonomy" id="450362"/>
    <lineage>
        <taxon>Bacteria</taxon>
        <taxon>Bacillati</taxon>
        <taxon>Bacillota</taxon>
        <taxon>Bacilli</taxon>
        <taxon>Bacillales</taxon>
        <taxon>Paenibacillaceae</taxon>
        <taxon>Paenibacillus</taxon>
    </lineage>
</organism>
<dbReference type="GO" id="GO:0017004">
    <property type="term" value="P:cytochrome complex assembly"/>
    <property type="evidence" value="ECO:0007669"/>
    <property type="project" value="InterPro"/>
</dbReference>
<feature type="transmembrane region" description="Helical" evidence="1">
    <location>
        <begin position="213"/>
        <end position="234"/>
    </location>
</feature>
<protein>
    <submittedName>
        <fullName evidence="3">Cytochrome C assembly protein</fullName>
    </submittedName>
</protein>
<evidence type="ECO:0000313" key="4">
    <source>
        <dbReference type="Proteomes" id="UP000250369"/>
    </source>
</evidence>
<dbReference type="EMBL" id="QMFB01000003">
    <property type="protein sequence ID" value="RAV22024.1"/>
    <property type="molecule type" value="Genomic_DNA"/>
</dbReference>
<feature type="transmembrane region" description="Helical" evidence="1">
    <location>
        <begin position="246"/>
        <end position="267"/>
    </location>
</feature>